<dbReference type="Pfam" id="PF09957">
    <property type="entry name" value="VapB_antitoxin"/>
    <property type="match status" value="1"/>
</dbReference>
<dbReference type="AlphaFoldDB" id="A0A417Y1Y0"/>
<accession>A0A417Y1Y0</accession>
<comment type="caution">
    <text evidence="1">The sequence shown here is derived from an EMBL/GenBank/DDBJ whole genome shotgun (WGS) entry which is preliminary data.</text>
</comment>
<gene>
    <name evidence="1" type="ORF">D0Z08_14580</name>
</gene>
<protein>
    <submittedName>
        <fullName evidence="1">Type II toxin-antitoxin system VapB family antitoxin</fullName>
    </submittedName>
</protein>
<dbReference type="Proteomes" id="UP000283644">
    <property type="component" value="Unassembled WGS sequence"/>
</dbReference>
<name>A0A417Y1Y0_9ACTN</name>
<dbReference type="InterPro" id="IPR019239">
    <property type="entry name" value="VapB_antitoxin"/>
</dbReference>
<keyword evidence="2" id="KW-1185">Reference proteome</keyword>
<evidence type="ECO:0000313" key="2">
    <source>
        <dbReference type="Proteomes" id="UP000283644"/>
    </source>
</evidence>
<dbReference type="EMBL" id="QXGH01000017">
    <property type="protein sequence ID" value="RHW26544.1"/>
    <property type="molecule type" value="Genomic_DNA"/>
</dbReference>
<organism evidence="1 2">
    <name type="scientific">Nocardioides immobilis</name>
    <dbReference type="NCBI Taxonomy" id="2049295"/>
    <lineage>
        <taxon>Bacteria</taxon>
        <taxon>Bacillati</taxon>
        <taxon>Actinomycetota</taxon>
        <taxon>Actinomycetes</taxon>
        <taxon>Propionibacteriales</taxon>
        <taxon>Nocardioidaceae</taxon>
        <taxon>Nocardioides</taxon>
    </lineage>
</organism>
<proteinExistence type="predicted"/>
<reference evidence="1 2" key="1">
    <citation type="submission" date="2018-09" db="EMBL/GenBank/DDBJ databases">
        <title>Genome sequencing of Nocardioides immobilis CCTCC AB 2017083 for comparison to Nocardioides silvaticus.</title>
        <authorList>
            <person name="Li C."/>
            <person name="Wang G."/>
        </authorList>
    </citation>
    <scope>NUCLEOTIDE SEQUENCE [LARGE SCALE GENOMIC DNA]</scope>
    <source>
        <strain evidence="1 2">CCTCC AB 2017083</strain>
    </source>
</reference>
<dbReference type="OrthoDB" id="4563074at2"/>
<dbReference type="RefSeq" id="WP_118925958.1">
    <property type="nucleotide sequence ID" value="NZ_QXGH01000017.1"/>
</dbReference>
<evidence type="ECO:0000313" key="1">
    <source>
        <dbReference type="EMBL" id="RHW26544.1"/>
    </source>
</evidence>
<sequence>MTRTNIDIDDELVDRVMKKYGLKTKREAVDLALRKAAGPVLTKELLESIEGIGWDGDLEEIRNDPATEW</sequence>